<dbReference type="RefSeq" id="WP_031588474.1">
    <property type="nucleotide sequence ID" value="NZ_JNKN01000001.1"/>
</dbReference>
<sequence>MRIFNKGDVVRHFKRETVDASSMTYLYEIVGVATHSETDEDMMVYRALYGAKKMYVRPLKMFLEEVDHEKYPSIKQKYRFEKDHM</sequence>
<comment type="caution">
    <text evidence="2">The sequence shown here is derived from an EMBL/GenBank/DDBJ whole genome shotgun (WGS) entry which is preliminary data.</text>
</comment>
<dbReference type="AlphaFoldDB" id="A0A0R2HMZ8"/>
<evidence type="ECO:0000313" key="3">
    <source>
        <dbReference type="Proteomes" id="UP000051841"/>
    </source>
</evidence>
<dbReference type="Pfam" id="PF07866">
    <property type="entry name" value="DUF1653"/>
    <property type="match status" value="1"/>
</dbReference>
<accession>A0A0R2HMZ8</accession>
<name>A0A0R2HMZ8_9FIRM</name>
<dbReference type="EMBL" id="JQBL01000004">
    <property type="protein sequence ID" value="KRN50938.1"/>
    <property type="molecule type" value="Genomic_DNA"/>
</dbReference>
<reference evidence="2 3" key="1">
    <citation type="journal article" date="2015" name="Genome Announc.">
        <title>Expanding the biotechnology potential of lactobacilli through comparative genomics of 213 strains and associated genera.</title>
        <authorList>
            <person name="Sun Z."/>
            <person name="Harris H.M."/>
            <person name="McCann A."/>
            <person name="Guo C."/>
            <person name="Argimon S."/>
            <person name="Zhang W."/>
            <person name="Yang X."/>
            <person name="Jeffery I.B."/>
            <person name="Cooney J.C."/>
            <person name="Kagawa T.F."/>
            <person name="Liu W."/>
            <person name="Song Y."/>
            <person name="Salvetti E."/>
            <person name="Wrobel A."/>
            <person name="Rasinkangas P."/>
            <person name="Parkhill J."/>
            <person name="Rea M.C."/>
            <person name="O'Sullivan O."/>
            <person name="Ritari J."/>
            <person name="Douillard F.P."/>
            <person name="Paul Ross R."/>
            <person name="Yang R."/>
            <person name="Briner A.E."/>
            <person name="Felis G.E."/>
            <person name="de Vos W.M."/>
            <person name="Barrangou R."/>
            <person name="Klaenhammer T.R."/>
            <person name="Caufield P.W."/>
            <person name="Cui Y."/>
            <person name="Zhang H."/>
            <person name="O'Toole P.W."/>
        </authorList>
    </citation>
    <scope>NUCLEOTIDE SEQUENCE [LARGE SCALE GENOMIC DNA]</scope>
    <source>
        <strain evidence="2 3">DSM 20405</strain>
    </source>
</reference>
<dbReference type="PATRIC" id="fig|1410657.5.peg.1481"/>
<dbReference type="Gene3D" id="2.30.30.320">
    <property type="entry name" value="DUF1653-like domain"/>
    <property type="match status" value="1"/>
</dbReference>
<gene>
    <name evidence="2" type="ORF">IV49_GL001432</name>
</gene>
<keyword evidence="3" id="KW-1185">Reference proteome</keyword>
<evidence type="ECO:0000259" key="1">
    <source>
        <dbReference type="Pfam" id="PF07866"/>
    </source>
</evidence>
<dbReference type="InterPro" id="IPR037135">
    <property type="entry name" value="DUF1653-like_dom_sf"/>
</dbReference>
<dbReference type="Proteomes" id="UP000051841">
    <property type="component" value="Unassembled WGS sequence"/>
</dbReference>
<protein>
    <recommendedName>
        <fullName evidence="1">DUF1653 domain-containing protein</fullName>
    </recommendedName>
</protein>
<organism evidence="2 3">
    <name type="scientific">Kandleria vitulina DSM 20405</name>
    <dbReference type="NCBI Taxonomy" id="1410657"/>
    <lineage>
        <taxon>Bacteria</taxon>
        <taxon>Bacillati</taxon>
        <taxon>Bacillota</taxon>
        <taxon>Erysipelotrichia</taxon>
        <taxon>Erysipelotrichales</taxon>
        <taxon>Coprobacillaceae</taxon>
        <taxon>Kandleria</taxon>
    </lineage>
</organism>
<dbReference type="InterPro" id="IPR023387">
    <property type="entry name" value="DUF1653-like_dom"/>
</dbReference>
<evidence type="ECO:0000313" key="2">
    <source>
        <dbReference type="EMBL" id="KRN50938.1"/>
    </source>
</evidence>
<proteinExistence type="predicted"/>
<feature type="domain" description="DUF1653" evidence="1">
    <location>
        <begin position="10"/>
        <end position="82"/>
    </location>
</feature>